<gene>
    <name evidence="2" type="ORF">F4554_000315</name>
</gene>
<dbReference type="EMBL" id="JACBZH010000001">
    <property type="protein sequence ID" value="NYH87677.1"/>
    <property type="molecule type" value="Genomic_DNA"/>
</dbReference>
<dbReference type="PANTHER" id="PTHR21666">
    <property type="entry name" value="PEPTIDASE-RELATED"/>
    <property type="match status" value="1"/>
</dbReference>
<protein>
    <submittedName>
        <fullName evidence="2">Murein DD-endopeptidase MepM/ murein hydrolase activator NlpD</fullName>
    </submittedName>
</protein>
<dbReference type="GO" id="GO:0004222">
    <property type="term" value="F:metalloendopeptidase activity"/>
    <property type="evidence" value="ECO:0007669"/>
    <property type="project" value="TreeGrafter"/>
</dbReference>
<dbReference type="InterPro" id="IPR011055">
    <property type="entry name" value="Dup_hybrid_motif"/>
</dbReference>
<dbReference type="CDD" id="cd12797">
    <property type="entry name" value="M23_peptidase"/>
    <property type="match status" value="1"/>
</dbReference>
<dbReference type="Gene3D" id="2.70.70.10">
    <property type="entry name" value="Glucose Permease (Domain IIA)"/>
    <property type="match status" value="1"/>
</dbReference>
<dbReference type="PANTHER" id="PTHR21666:SF270">
    <property type="entry name" value="MUREIN HYDROLASE ACTIVATOR ENVC"/>
    <property type="match status" value="1"/>
</dbReference>
<dbReference type="Pfam" id="PF01551">
    <property type="entry name" value="Peptidase_M23"/>
    <property type="match status" value="1"/>
</dbReference>
<dbReference type="SUPFAM" id="SSF51261">
    <property type="entry name" value="Duplicated hybrid motif"/>
    <property type="match status" value="1"/>
</dbReference>
<proteinExistence type="predicted"/>
<dbReference type="InterPro" id="IPR050570">
    <property type="entry name" value="Cell_wall_metabolism_enzyme"/>
</dbReference>
<accession>A0A852Z2N4</accession>
<name>A0A852Z2N4_9ACTN</name>
<comment type="caution">
    <text evidence="2">The sequence shown here is derived from an EMBL/GenBank/DDBJ whole genome shotgun (WGS) entry which is preliminary data.</text>
</comment>
<feature type="domain" description="M23ase beta-sheet core" evidence="1">
    <location>
        <begin position="2"/>
        <end position="70"/>
    </location>
</feature>
<reference evidence="2 3" key="1">
    <citation type="submission" date="2020-07" db="EMBL/GenBank/DDBJ databases">
        <title>Sequencing the genomes of 1000 actinobacteria strains.</title>
        <authorList>
            <person name="Klenk H.-P."/>
        </authorList>
    </citation>
    <scope>NUCLEOTIDE SEQUENCE [LARGE SCALE GENOMIC DNA]</scope>
    <source>
        <strain evidence="2 3">DSM 18448</strain>
    </source>
</reference>
<evidence type="ECO:0000313" key="2">
    <source>
        <dbReference type="EMBL" id="NYH87677.1"/>
    </source>
</evidence>
<dbReference type="AlphaFoldDB" id="A0A852Z2N4"/>
<keyword evidence="2" id="KW-0378">Hydrolase</keyword>
<evidence type="ECO:0000259" key="1">
    <source>
        <dbReference type="Pfam" id="PF01551"/>
    </source>
</evidence>
<keyword evidence="3" id="KW-1185">Reference proteome</keyword>
<dbReference type="Proteomes" id="UP000579605">
    <property type="component" value="Unassembled WGS sequence"/>
</dbReference>
<dbReference type="InterPro" id="IPR016047">
    <property type="entry name" value="M23ase_b-sheet_dom"/>
</dbReference>
<sequence length="113" mass="11987">MLASAPGVVDHISPGSGLIELDHGGGWYSVYIHMPTFTVSEGEKVAQGQKIGEVGSVNTDVAHLHYEQLYDENGDGRGSTPSEIQIPLIIQGTKYALTESTDDVVVTSKNNCG</sequence>
<organism evidence="2 3">
    <name type="scientific">Actinopolymorpha rutila</name>
    <dbReference type="NCBI Taxonomy" id="446787"/>
    <lineage>
        <taxon>Bacteria</taxon>
        <taxon>Bacillati</taxon>
        <taxon>Actinomycetota</taxon>
        <taxon>Actinomycetes</taxon>
        <taxon>Propionibacteriales</taxon>
        <taxon>Actinopolymorphaceae</taxon>
        <taxon>Actinopolymorpha</taxon>
    </lineage>
</organism>
<evidence type="ECO:0000313" key="3">
    <source>
        <dbReference type="Proteomes" id="UP000579605"/>
    </source>
</evidence>